<protein>
    <recommendedName>
        <fullName evidence="3">Integrase catalytic domain-containing protein</fullName>
    </recommendedName>
</protein>
<feature type="compositionally biased region" description="Polar residues" evidence="2">
    <location>
        <begin position="100"/>
        <end position="118"/>
    </location>
</feature>
<feature type="region of interest" description="Disordered" evidence="2">
    <location>
        <begin position="1"/>
        <end position="21"/>
    </location>
</feature>
<dbReference type="EMBL" id="OIVN01000450">
    <property type="protein sequence ID" value="SPC80471.1"/>
    <property type="molecule type" value="Genomic_DNA"/>
</dbReference>
<dbReference type="InterPro" id="IPR041577">
    <property type="entry name" value="RT_RNaseH_2"/>
</dbReference>
<dbReference type="InterPro" id="IPR036397">
    <property type="entry name" value="RNaseH_sf"/>
</dbReference>
<dbReference type="Pfam" id="PF03732">
    <property type="entry name" value="Retrotrans_gag"/>
    <property type="match status" value="1"/>
</dbReference>
<evidence type="ECO:0000256" key="2">
    <source>
        <dbReference type="SAM" id="MobiDB-lite"/>
    </source>
</evidence>
<dbReference type="InterPro" id="IPR041588">
    <property type="entry name" value="Integrase_H2C2"/>
</dbReference>
<dbReference type="Gene3D" id="1.10.340.70">
    <property type="match status" value="1"/>
</dbReference>
<dbReference type="PANTHER" id="PTHR48475:SF2">
    <property type="entry name" value="RIBONUCLEASE H"/>
    <property type="match status" value="1"/>
</dbReference>
<proteinExistence type="predicted"/>
<dbReference type="SUPFAM" id="SSF56672">
    <property type="entry name" value="DNA/RNA polymerases"/>
    <property type="match status" value="1"/>
</dbReference>
<evidence type="ECO:0000256" key="1">
    <source>
        <dbReference type="SAM" id="Coils"/>
    </source>
</evidence>
<name>A0A2N9F0R9_FAGSY</name>
<feature type="region of interest" description="Disordered" evidence="2">
    <location>
        <begin position="501"/>
        <end position="531"/>
    </location>
</feature>
<dbReference type="Pfam" id="PF00665">
    <property type="entry name" value="rve"/>
    <property type="match status" value="1"/>
</dbReference>
<gene>
    <name evidence="4" type="ORF">FSB_LOCUS8353</name>
</gene>
<dbReference type="PANTHER" id="PTHR48475">
    <property type="entry name" value="RIBONUCLEASE H"/>
    <property type="match status" value="1"/>
</dbReference>
<dbReference type="InterPro" id="IPR043502">
    <property type="entry name" value="DNA/RNA_pol_sf"/>
</dbReference>
<keyword evidence="1" id="KW-0175">Coiled coil</keyword>
<dbReference type="InterPro" id="IPR000477">
    <property type="entry name" value="RT_dom"/>
</dbReference>
<dbReference type="Gene3D" id="3.30.70.270">
    <property type="match status" value="2"/>
</dbReference>
<dbReference type="GO" id="GO:0004523">
    <property type="term" value="F:RNA-DNA hybrid ribonuclease activity"/>
    <property type="evidence" value="ECO:0007669"/>
    <property type="project" value="InterPro"/>
</dbReference>
<evidence type="ECO:0000259" key="3">
    <source>
        <dbReference type="PROSITE" id="PS50994"/>
    </source>
</evidence>
<dbReference type="GO" id="GO:0015074">
    <property type="term" value="P:DNA integration"/>
    <property type="evidence" value="ECO:0007669"/>
    <property type="project" value="InterPro"/>
</dbReference>
<accession>A0A2N9F0R9</accession>
<feature type="compositionally biased region" description="Basic and acidic residues" evidence="2">
    <location>
        <begin position="119"/>
        <end position="150"/>
    </location>
</feature>
<feature type="domain" description="Integrase catalytic" evidence="3">
    <location>
        <begin position="1335"/>
        <end position="1496"/>
    </location>
</feature>
<dbReference type="InterPro" id="IPR005162">
    <property type="entry name" value="Retrotrans_gag_dom"/>
</dbReference>
<organism evidence="4">
    <name type="scientific">Fagus sylvatica</name>
    <name type="common">Beechnut</name>
    <dbReference type="NCBI Taxonomy" id="28930"/>
    <lineage>
        <taxon>Eukaryota</taxon>
        <taxon>Viridiplantae</taxon>
        <taxon>Streptophyta</taxon>
        <taxon>Embryophyta</taxon>
        <taxon>Tracheophyta</taxon>
        <taxon>Spermatophyta</taxon>
        <taxon>Magnoliopsida</taxon>
        <taxon>eudicotyledons</taxon>
        <taxon>Gunneridae</taxon>
        <taxon>Pentapetalae</taxon>
        <taxon>rosids</taxon>
        <taxon>fabids</taxon>
        <taxon>Fagales</taxon>
        <taxon>Fagaceae</taxon>
        <taxon>Fagus</taxon>
    </lineage>
</organism>
<feature type="coiled-coil region" evidence="1">
    <location>
        <begin position="1526"/>
        <end position="1553"/>
    </location>
</feature>
<feature type="compositionally biased region" description="Basic and acidic residues" evidence="2">
    <location>
        <begin position="382"/>
        <end position="405"/>
    </location>
</feature>
<dbReference type="InterPro" id="IPR002156">
    <property type="entry name" value="RNaseH_domain"/>
</dbReference>
<dbReference type="Gene3D" id="3.30.420.10">
    <property type="entry name" value="Ribonuclease H-like superfamily/Ribonuclease H"/>
    <property type="match status" value="2"/>
</dbReference>
<dbReference type="PROSITE" id="PS50994">
    <property type="entry name" value="INTEGRASE"/>
    <property type="match status" value="1"/>
</dbReference>
<feature type="compositionally biased region" description="Basic and acidic residues" evidence="2">
    <location>
        <begin position="160"/>
        <end position="170"/>
    </location>
</feature>
<dbReference type="Pfam" id="PF17919">
    <property type="entry name" value="RT_RNaseH_2"/>
    <property type="match status" value="1"/>
</dbReference>
<dbReference type="Gene3D" id="3.10.10.10">
    <property type="entry name" value="HIV Type 1 Reverse Transcriptase, subunit A, domain 1"/>
    <property type="match status" value="1"/>
</dbReference>
<dbReference type="GO" id="GO:0003676">
    <property type="term" value="F:nucleic acid binding"/>
    <property type="evidence" value="ECO:0007669"/>
    <property type="project" value="InterPro"/>
</dbReference>
<reference evidence="4" key="1">
    <citation type="submission" date="2018-02" db="EMBL/GenBank/DDBJ databases">
        <authorList>
            <person name="Cohen D.B."/>
            <person name="Kent A.D."/>
        </authorList>
    </citation>
    <scope>NUCLEOTIDE SEQUENCE</scope>
</reference>
<dbReference type="Pfam" id="PF13456">
    <property type="entry name" value="RVT_3"/>
    <property type="match status" value="1"/>
</dbReference>
<evidence type="ECO:0000313" key="4">
    <source>
        <dbReference type="EMBL" id="SPC80471.1"/>
    </source>
</evidence>
<feature type="region of interest" description="Disordered" evidence="2">
    <location>
        <begin position="382"/>
        <end position="430"/>
    </location>
</feature>
<sequence>MEGAPNDGTSVGPTMTPIERQMQVIATSIQDLARETSRQNQELRQAIRKGPPAPRDNNQPPPRGENGSNDQEADSHQVTRRRGGEVDRTPPRNRHRAESAGSSAPPSQHMTAKTTRSSKQPEKQDRSSKQPERQDRSSKQPERQDRRDSPSRQPVRSARSSRDPDDKTARLEKELREMRKQMGDMKNSLRAKAARNLDNLVHRADSPFIPRIADFPLPSRFKVPLLENFDGTKDPFDYLEAFKTIMQLQAVPEEVMCRAFPLGLRGSARVWFNKLESESIGSFVQLSRAFIDHFIGSQRRGRPPTHLLSVKQMEGESLRAFVHRFNEEAMKIDRPKEDVTVTAFMAGLRKGDFLYELCKDPPETMSELMYEVTKHMNAEDALEAMDHPPPKRRKEAEDRKPEPAKQKVPKFTETPERKRTTTPPVKFSSFTPLNTPIDKLLLQIQDDPSLRWPGKIRSDPNNRPKNLYCRFHRDHGHLTEDCIALKEQVETLIRQGKLQKYVSHPANTRPAKPPAQREQAEHNRPGPVGEIRTIIGGPASGGTLTSFKESICTTGAQHHGRPTTTKERFTTRRVMVDNGSSADILYLPAYQQMRLDKDKLRPMDAPLVGFTGDKVCPVGIVTLPITVAYNAIIGRPTLNRLRAVTSTYHLLLKFPTEHGIGEVRGDQVAARECYLASLGSGGQNQTMTIEEQNIAVKPFRELDTVELEDGCPERTTKIGANLPPKMKESLVQFLKDNKDVFAWSHEDMPGYNQIVLDESDQEKTSFITSRGLFCYKVMPFGLKNAGATYQRLMNRMFHDQIGRNVEVYVDDMLVKSKEEDGHLDDLRETFETLRKYQMKLNPSKCAFGVYSGKFLGFMVSQRGIEANPDKIKAILEMQPPKTTKEVQRLTGRVAALNRFMSRSTDKCLPFFKTLKKAFVWTDECQQAFEELKRYLTEPPLLSPSKQGEELYLYLAVSPTAVSSALIREEDRRQLPVYYTSRALRGAEERYLPMEKLAFALVTAARKLRPYFQAHTIVLLTNHPLRKAMNKPDAAGRLIQWSIELSEFDIDYRPRTAIKAQALADFIAEFTLKDDEPTEDVEQTSKWTVNIDGSSTKDAGGVGIVLKSPEGDTLKQAVRLQYPTTNNEAEYEALLVGLKMAKTLGGNRNRCAQRLPARRGSGERRLRSKGRAYAAVPAPGPASNKPIPRIDDKIKIVRQSSLQATEINPVHTEVSWMTPIVSYLQGGTLPDNRHEARRLKVRASRFLMLQGTLYKRGFSLPYLRCLAPDEASYVMREIHEGICGDHSGARALQRKIVRAGYYWPSMQADASKFVQRCDKCQRYANLLHSPPEVLVPMTTPWPFAQWGLDIMGPFPIGRRQLKFLVVAIDYFTKWVEAEPLATIIERNIQNFVWKAVVYRFEIPRVLVSDNGKQFDNPRFRQFSQELGIHNHYSSPGHPQANGQVEVTNRSLLKLIKTRLEGAKGLWPEELLSILWAYRTTVRTPTGETPFRMTFGSEAVVPVEIGMTTLRTSAYNDRQNEEQLRLNLDLIDEVRETAEARMKRYQEKMARHYNSKVKPRQLSIGDLVLRKVTLATRNPSEGKLGPNWEGPYKVIEVRRPGTYHLEDMGGRRLPHPWNAEHLKEVLSLKRDQPCKKKKNTLNKEIRVDVGTIAEPR</sequence>
<dbReference type="Pfam" id="PF00078">
    <property type="entry name" value="RVT_1"/>
    <property type="match status" value="1"/>
</dbReference>
<dbReference type="Pfam" id="PF17921">
    <property type="entry name" value="Integrase_H2C2"/>
    <property type="match status" value="1"/>
</dbReference>
<feature type="compositionally biased region" description="Basic and acidic residues" evidence="2">
    <location>
        <begin position="73"/>
        <end position="90"/>
    </location>
</feature>
<feature type="compositionally biased region" description="Pro residues" evidence="2">
    <location>
        <begin position="51"/>
        <end position="63"/>
    </location>
</feature>
<feature type="region of interest" description="Disordered" evidence="2">
    <location>
        <begin position="1156"/>
        <end position="1186"/>
    </location>
</feature>
<dbReference type="CDD" id="cd01647">
    <property type="entry name" value="RT_LTR"/>
    <property type="match status" value="1"/>
</dbReference>
<dbReference type="InterPro" id="IPR043128">
    <property type="entry name" value="Rev_trsase/Diguanyl_cyclase"/>
</dbReference>
<feature type="region of interest" description="Disordered" evidence="2">
    <location>
        <begin position="33"/>
        <end position="170"/>
    </location>
</feature>
<dbReference type="InterPro" id="IPR001584">
    <property type="entry name" value="Integrase_cat-core"/>
</dbReference>
<dbReference type="SUPFAM" id="SSF53098">
    <property type="entry name" value="Ribonuclease H-like"/>
    <property type="match status" value="2"/>
</dbReference>
<dbReference type="InterPro" id="IPR012337">
    <property type="entry name" value="RNaseH-like_sf"/>
</dbReference>